<accession>A0AA35VZW6</accession>
<feature type="compositionally biased region" description="Acidic residues" evidence="1">
    <location>
        <begin position="109"/>
        <end position="149"/>
    </location>
</feature>
<evidence type="ECO:0000313" key="3">
    <source>
        <dbReference type="Proteomes" id="UP001174909"/>
    </source>
</evidence>
<comment type="caution">
    <text evidence="2">The sequence shown here is derived from an EMBL/GenBank/DDBJ whole genome shotgun (WGS) entry which is preliminary data.</text>
</comment>
<feature type="non-terminal residue" evidence="2">
    <location>
        <position position="1"/>
    </location>
</feature>
<protein>
    <submittedName>
        <fullName evidence="2">Uncharacterized protein</fullName>
    </submittedName>
</protein>
<feature type="region of interest" description="Disordered" evidence="1">
    <location>
        <begin position="53"/>
        <end position="186"/>
    </location>
</feature>
<feature type="compositionally biased region" description="Basic residues" evidence="1">
    <location>
        <begin position="157"/>
        <end position="171"/>
    </location>
</feature>
<gene>
    <name evidence="2" type="ORF">GBAR_LOCUS3118</name>
</gene>
<dbReference type="Proteomes" id="UP001174909">
    <property type="component" value="Unassembled WGS sequence"/>
</dbReference>
<feature type="compositionally biased region" description="Acidic residues" evidence="1">
    <location>
        <begin position="91"/>
        <end position="101"/>
    </location>
</feature>
<reference evidence="2" key="1">
    <citation type="submission" date="2023-03" db="EMBL/GenBank/DDBJ databases">
        <authorList>
            <person name="Steffen K."/>
            <person name="Cardenas P."/>
        </authorList>
    </citation>
    <scope>NUCLEOTIDE SEQUENCE</scope>
</reference>
<proteinExistence type="predicted"/>
<keyword evidence="3" id="KW-1185">Reference proteome</keyword>
<name>A0AA35VZW6_GEOBA</name>
<feature type="compositionally biased region" description="Basic and acidic residues" evidence="1">
    <location>
        <begin position="61"/>
        <end position="79"/>
    </location>
</feature>
<organism evidence="2 3">
    <name type="scientific">Geodia barretti</name>
    <name type="common">Barrett's horny sponge</name>
    <dbReference type="NCBI Taxonomy" id="519541"/>
    <lineage>
        <taxon>Eukaryota</taxon>
        <taxon>Metazoa</taxon>
        <taxon>Porifera</taxon>
        <taxon>Demospongiae</taxon>
        <taxon>Heteroscleromorpha</taxon>
        <taxon>Tetractinellida</taxon>
        <taxon>Astrophorina</taxon>
        <taxon>Geodiidae</taxon>
        <taxon>Geodia</taxon>
    </lineage>
</organism>
<evidence type="ECO:0000313" key="2">
    <source>
        <dbReference type="EMBL" id="CAI8001114.1"/>
    </source>
</evidence>
<dbReference type="EMBL" id="CASHTH010000428">
    <property type="protein sequence ID" value="CAI8001114.1"/>
    <property type="molecule type" value="Genomic_DNA"/>
</dbReference>
<evidence type="ECO:0000256" key="1">
    <source>
        <dbReference type="SAM" id="MobiDB-lite"/>
    </source>
</evidence>
<sequence length="186" mass="21339">MVDTEDIFRRLTSGARFDRQKLKTDLAFLRGGTGEEKKAGGQSVTAALDFFGDLTSPATPRHKEGKDLLCETRAKDKKSSGKKRRKKGKCEEEDDCGEAGEEFGRLREEEEDEREGGEEDEREGGEEEEGEEDEREEEDVEEEESEGEIEVLPGVSVRRKRKRKKKKKTTKIRSEKEKQLLLKREE</sequence>
<dbReference type="AlphaFoldDB" id="A0AA35VZW6"/>
<feature type="compositionally biased region" description="Basic and acidic residues" evidence="1">
    <location>
        <begin position="172"/>
        <end position="186"/>
    </location>
</feature>